<comment type="caution">
    <text evidence="1">The sequence shown here is derived from an EMBL/GenBank/DDBJ whole genome shotgun (WGS) entry which is preliminary data.</text>
</comment>
<accession>A0A8T3VGN4</accession>
<protein>
    <submittedName>
        <fullName evidence="1">Uncharacterized protein</fullName>
    </submittedName>
</protein>
<sequence>MIVILDHDENILEFMDDADASVEITDTYGGYKSLDFDCELTDVKKDQYLFKQGNKLLIDNILFVINTEVEVDYVDNLIHLESEELVYELNNCEPFYISDPIFKQYVSGKTIKISFNMLNLLFKGFYTVDATDLNEISYDKKYVTVQGTITKYNLLKEIETATGLMFKYDYALDGNKVIKKVSLLKPENYGVTHSQLLERVTVGENTNKLEYSSDETKNALGIMPIIKSENNSNVDYDKILKQFYNLDINNERIMPYYVNYSVLEENFLVAAKTLHEKITTFGIIPDTIPMVFDDEIMPVGMSQFVDMATKYLINPDEVIHLIIVEPPSITTGDRLNCVFEETEINNLAYTVQDYIAKTGHINTTISTGHGRLCFQWLIYIFAEYLTTKKKVVCRSEDYPNLNKLLPSEVQYNVRRIVDTDNYEYMPYVYTQNTSESNNIPYQTPMNPLPGKNMYDLNNYISESYPQMVITKTAGVDNITITISKQNISQNTPESFVIGFRDVNLIQDNTDITIDFNKQEIVFMKFFEWIEEKEVEVTESIPADDVITVNMMPSCGCCGYPKTPYKRYTKTWKNYCPNCKKSGTLTDNPKGVYEGEITCSMKKGGCDADYCGYCGGDKWGNGKCQRVKLTPAEATTEETHTETTQEVHQEYKEVTANNDNTGEDETKIRLNQILTENSKLDSWHGDISLKIEGATLKSITSDSVKLYELAPFPYVKEKGDMFIHAPITSADFYYTHMTNDNPKLEPFETSEQSIEEVLIGCWKKLNGSGDNTNWLEKSEDIEVDLTEENLELNAGDFVYIKLPDSMVFKAQITEKKYNPKIKSDSKLKIGNVSREAIV</sequence>
<reference evidence="1" key="1">
    <citation type="submission" date="2019-04" db="EMBL/GenBank/DDBJ databases">
        <title>Evolution of Biomass-Degrading Anaerobic Consortia Revealed by Metagenomics.</title>
        <authorList>
            <person name="Peng X."/>
        </authorList>
    </citation>
    <scope>NUCLEOTIDE SEQUENCE</scope>
    <source>
        <strain evidence="1">SIG12</strain>
    </source>
</reference>
<proteinExistence type="predicted"/>
<organism evidence="1 2">
    <name type="scientific">Methanobrevibacter millerae</name>
    <dbReference type="NCBI Taxonomy" id="230361"/>
    <lineage>
        <taxon>Archaea</taxon>
        <taxon>Methanobacteriati</taxon>
        <taxon>Methanobacteriota</taxon>
        <taxon>Methanomada group</taxon>
        <taxon>Methanobacteria</taxon>
        <taxon>Methanobacteriales</taxon>
        <taxon>Methanobacteriaceae</taxon>
        <taxon>Methanobrevibacter</taxon>
    </lineage>
</organism>
<gene>
    <name evidence="1" type="ORF">E7Z73_07905</name>
</gene>
<name>A0A8T3VGN4_9EURY</name>
<evidence type="ECO:0000313" key="2">
    <source>
        <dbReference type="Proteomes" id="UP000762703"/>
    </source>
</evidence>
<dbReference type="Proteomes" id="UP000762703">
    <property type="component" value="Unassembled WGS sequence"/>
</dbReference>
<dbReference type="AlphaFoldDB" id="A0A8T3VGN4"/>
<dbReference type="RefSeq" id="WP_303737293.1">
    <property type="nucleotide sequence ID" value="NZ_SUTE01000061.1"/>
</dbReference>
<evidence type="ECO:0000313" key="1">
    <source>
        <dbReference type="EMBL" id="MBE6505645.1"/>
    </source>
</evidence>
<dbReference type="EMBL" id="SUTE01000061">
    <property type="protein sequence ID" value="MBE6505645.1"/>
    <property type="molecule type" value="Genomic_DNA"/>
</dbReference>